<dbReference type="Gene3D" id="3.40.1360.10">
    <property type="match status" value="1"/>
</dbReference>
<feature type="region of interest" description="Disordered" evidence="1">
    <location>
        <begin position="1118"/>
        <end position="1139"/>
    </location>
</feature>
<feature type="region of interest" description="Disordered" evidence="1">
    <location>
        <begin position="787"/>
        <end position="817"/>
    </location>
</feature>
<feature type="region of interest" description="Disordered" evidence="1">
    <location>
        <begin position="1152"/>
        <end position="1181"/>
    </location>
</feature>
<proteinExistence type="predicted"/>
<evidence type="ECO:0000313" key="2">
    <source>
        <dbReference type="EMBL" id="AET25146.1"/>
    </source>
</evidence>
<protein>
    <recommendedName>
        <fullName evidence="3">Telomere-binding protein</fullName>
    </recommendedName>
</protein>
<reference evidence="2" key="1">
    <citation type="journal article" date="2009" name="Proc. Natl. Acad. Sci. U.S.A.">
        <title>Identification of Rhodococcus fascians cytokinins and their modus operandi to reshape the plant.</title>
        <authorList>
            <person name="Pertry I."/>
            <person name="Vaclavikova K."/>
            <person name="Depuydt S."/>
            <person name="Galuszka P."/>
            <person name="Spichal L."/>
            <person name="Temmerman W."/>
            <person name="Stes E."/>
            <person name="Schmulling T."/>
            <person name="Kakimoto T."/>
            <person name="Van Montagu M.C."/>
            <person name="Strnad M."/>
            <person name="Holsters M."/>
            <person name="Tarkowski P."/>
            <person name="Vereecke D."/>
        </authorList>
    </citation>
    <scope>NUCLEOTIDE SEQUENCE</scope>
    <source>
        <strain evidence="2">D188</strain>
        <plasmid evidence="2">pFiD188</plasmid>
    </source>
</reference>
<gene>
    <name evidence="2" type="ORF">pFi_010</name>
</gene>
<feature type="region of interest" description="Disordered" evidence="1">
    <location>
        <begin position="1245"/>
        <end position="1298"/>
    </location>
</feature>
<geneLocation type="plasmid" evidence="2">
    <name>pFiD188</name>
</geneLocation>
<accession>G8JYM5</accession>
<reference evidence="2" key="4">
    <citation type="submission" date="2011-06" db="EMBL/GenBank/DDBJ databases">
        <authorList>
            <person name="Vereecke D.M."/>
        </authorList>
    </citation>
    <scope>NUCLEOTIDE SEQUENCE</scope>
    <source>
        <strain evidence="2">D188</strain>
        <plasmid evidence="2">pFiD188</plasmid>
    </source>
</reference>
<dbReference type="CDD" id="cd01029">
    <property type="entry name" value="TOPRIM_primases"/>
    <property type="match status" value="1"/>
</dbReference>
<keyword evidence="2" id="KW-0614">Plasmid</keyword>
<reference evidence="2" key="3">
    <citation type="journal article" date="2011" name="Annu. Rev. Phytopathol.">
        <title>A successful bacterial coup d'etat: how Rhodococcus fascians redirects plant development.</title>
        <authorList>
            <person name="Stes E."/>
            <person name="Vandeputte O.M."/>
            <person name="El Jaziri M."/>
            <person name="Holsters M."/>
            <person name="Vereecke D."/>
        </authorList>
    </citation>
    <scope>NUCLEOTIDE SEQUENCE</scope>
    <source>
        <strain evidence="2">D188</strain>
        <plasmid evidence="2">pFiD188</plasmid>
    </source>
</reference>
<evidence type="ECO:0008006" key="3">
    <source>
        <dbReference type="Google" id="ProtNLM"/>
    </source>
</evidence>
<dbReference type="EMBL" id="JN093097">
    <property type="protein sequence ID" value="AET25146.1"/>
    <property type="molecule type" value="Genomic_DNA"/>
</dbReference>
<feature type="compositionally biased region" description="Polar residues" evidence="1">
    <location>
        <begin position="1275"/>
        <end position="1289"/>
    </location>
</feature>
<feature type="region of interest" description="Disordered" evidence="1">
    <location>
        <begin position="418"/>
        <end position="458"/>
    </location>
</feature>
<name>G8JYM5_RHOFA</name>
<organism evidence="2">
    <name type="scientific">Rhodococcoides fascians D188</name>
    <dbReference type="NCBI Taxonomy" id="1051973"/>
    <lineage>
        <taxon>Bacteria</taxon>
        <taxon>Bacillati</taxon>
        <taxon>Actinomycetota</taxon>
        <taxon>Actinomycetes</taxon>
        <taxon>Mycobacteriales</taxon>
        <taxon>Nocardiaceae</taxon>
        <taxon>Rhodococcoides</taxon>
    </lineage>
</organism>
<dbReference type="InterPro" id="IPR034154">
    <property type="entry name" value="TOPRIM_DnaG/twinkle"/>
</dbReference>
<feature type="region of interest" description="Disordered" evidence="1">
    <location>
        <begin position="79"/>
        <end position="123"/>
    </location>
</feature>
<sequence length="1780" mass="192543">MWSMDNIRPRLEQLGGFKATSSTQFQARCPVHDDRHASLSVTWTPGHHGSGMVLLRCHGCSATAAEIAERLDIGVSDLFDEPLPSRDPSAPRVGRSPQQRAAGKRRGRLGRLPARIAGPMPEPEVEHSWSEVARYPYTDADSVLVQEVIREECTSCGVKHKRFRQLFVGPNRTYVKRKPAVFTPVLFAMPQLQAALSAGQPVWLLEGEKDVETAMRLGLCATTNAQGGLNFPPQLAEVFAGAAVRVVLDRDAAGYERGIELASLLGAVDAEVQLLLPGTTDDKSDFTDHVEAQLWDPDDMWNGLIPVHVGEVAAHAALAKLRGKAAEVEKAAQEAAARAERGRVSGHQDECADEIRLAGRWAVEAERLFEPLSEAVDAVRSFAAAEGTKWSQEAVDAATAVWRTARTAARAAHDISRTPIPPLLHDEDEHDAVPPATGSSHIDAGESTHPLPDGPRLHLVGAATRGAQISAPTYRVVEGSLVEIVTNRDGEQTAKMVLSIDARIVEMEYLESQDDGLDVDAPTLLGREDIVGQREANPPSPEQLSAVVIGYTHPDTGEFMRMRVDAQDYRDCTWADSLPGPPTYDSKPSGIAKLRDALKVAGGVTIARTVRFRSTGWRKDRNDEWFYVHAGGAISAAGARVAPVLLSGPLSRYDLPCPIADAPRLRDAFMVDSGSMLTRLPVRIAAPLLGHVFRAALGPNPWVLSLIGSPGSYKTSIASIAMHHFGELWDRRRPASSMSGNGDTLNALRIKLNSSKDALYWADDVAPTRDWGAAQKALEEFARMVHNGEQRSRSSRDGLSILDGTAPRSSAMVTSEVMPRPGSGAQRMLVVPLQSDEIELDELIRLDSEQSRHGRALLMASFLQWLCPRLEELREKVFNEGAHYAEGLREQGETVRQAEAVGAVWAGWQAFTAFLLDVGALDADEVEQVLDVVDGGLHDAVVAAADPDLPSRTGARVRELLAHALRTGLAYVDDVRTGEAPDRPLAGRLGWRRTLVSDYQDVKKYREDARGIRLGYVLTDPGPRDGEAQLLIESTALEQVLKAAASTMSDAPQIDRGTALRALYDEGVLIAEERAGKTPRYTVQRTIHCEERRQRMTALRLWAILGDGPDDGQIGIFDADGGPDDAPDGTTPSDVPGSTSAVADLATLFSVSNSDTSSTTGSSRANDAEATSDNSEQEDIPVGSYPDAEGHIAVAEHISPSVPCVKCGVGSGLRFDGHVLHAQCWFGSTAASRAALVADTAAAAKPPAPASTGPRPSNEPARRAASEAAESSAPTVAQPSAPLETTQPRRSAPAKTAANPFAAPAAVLDVDGIWMPDGSRINLPQNISHVGHVAALVQELRLGTQTSSWQSEPGQIWVTAAMTEKFGVDLSTLSDDPSQRRKDVGEATAGTAFVTDAIADGWTLGKPGDRLGAWTRVWRTQGEHRGVWVVLAAGMNADPRDIPILGDRPSPSKLARRLSLFASALKMPWVITPQSTGFDLMISTRFKDRERMFGAQTPVGPATISSLEDDYAWSRKPTSDETSMIYVHAYDRGGSHAAGIAGLEMPIGSATHHPDGRAFDKKLPGYWRVEVPEAGDWRIPHPLMPLGGRPGLLWVTTPSLQVAGELGYELEPVEAYVWNEHGRVLDPWYERIRDARTALDVDDVDAQLARDLLKGVYTRTIGQMGSSVHMTGRAGFSPERRHHIIAKARANITRRIVKIGTVSDRWPVAITNDTVLYTSNDPDPIASWPGEDKQLGRGFGQYKWEGSARLGDHLEFLVGGRYKGKEALTMNWDATTGKGE</sequence>
<reference evidence="2" key="2">
    <citation type="journal article" date="2010" name="Mol. Plant Microbe Interact.">
        <title>Rhodococcus fascians impacts plant development through the dynamic fas-mediated production of a cytokinin mix.</title>
        <authorList>
            <person name="Pertry I."/>
            <person name="Vaclavikova K."/>
            <person name="Gemrotova M."/>
            <person name="Spichal L."/>
            <person name="Galuszka P."/>
            <person name="Depuydt S."/>
            <person name="Temmerman W."/>
            <person name="Stes E."/>
            <person name="De Keyser A."/>
            <person name="Riefler M."/>
            <person name="Biondi S."/>
            <person name="Novak O."/>
            <person name="Schmulling T."/>
            <person name="Strnad M."/>
            <person name="Tarkowski P."/>
            <person name="Holsters M."/>
            <person name="Vereecke D."/>
        </authorList>
    </citation>
    <scope>NUCLEOTIDE SEQUENCE</scope>
    <source>
        <strain evidence="2">D188</strain>
        <plasmid evidence="2">pFiD188</plasmid>
    </source>
</reference>
<feature type="compositionally biased region" description="Basic and acidic residues" evidence="1">
    <location>
        <begin position="787"/>
        <end position="796"/>
    </location>
</feature>
<reference evidence="2" key="5">
    <citation type="journal article" date="2012" name="Mol. Plant Microbe Interact.">
        <title>pFiD188, the linear virulence plasmid of Rhodococcus fascians D188.</title>
        <authorList>
            <person name="Francis I."/>
            <person name="De Keyser A."/>
            <person name="De Backer P."/>
            <person name="Simon-Mateo C."/>
            <person name="Kalkus J."/>
            <person name="Pertry I."/>
            <person name="Ardiles-Diaz W."/>
            <person name="De Rycke R."/>
            <person name="Vandeputte O.M."/>
            <person name="El Jaziri M."/>
            <person name="Holsters M."/>
            <person name="Vereecke D."/>
        </authorList>
    </citation>
    <scope>NUCLEOTIDE SEQUENCE</scope>
    <source>
        <strain evidence="2">D188</strain>
        <plasmid evidence="2">pFiD188</plasmid>
    </source>
</reference>
<evidence type="ECO:0000256" key="1">
    <source>
        <dbReference type="SAM" id="MobiDB-lite"/>
    </source>
</evidence>
<dbReference type="RefSeq" id="WP_015586064.1">
    <property type="nucleotide sequence ID" value="NC_021080.1"/>
</dbReference>
<feature type="compositionally biased region" description="Low complexity" evidence="1">
    <location>
        <begin position="1152"/>
        <end position="1163"/>
    </location>
</feature>